<accession>A0ABT6MGU7</accession>
<evidence type="ECO:0008006" key="3">
    <source>
        <dbReference type="Google" id="ProtNLM"/>
    </source>
</evidence>
<dbReference type="EMBL" id="JARXVC010000014">
    <property type="protein sequence ID" value="MDH6283548.1"/>
    <property type="molecule type" value="Genomic_DNA"/>
</dbReference>
<protein>
    <recommendedName>
        <fullName evidence="3">Replication protein</fullName>
    </recommendedName>
</protein>
<evidence type="ECO:0000313" key="2">
    <source>
        <dbReference type="Proteomes" id="UP001160334"/>
    </source>
</evidence>
<keyword evidence="2" id="KW-1185">Reference proteome</keyword>
<evidence type="ECO:0000313" key="1">
    <source>
        <dbReference type="EMBL" id="MDH6283548.1"/>
    </source>
</evidence>
<sequence>MADVFIQFTKDRVKHLGSGNAAIVWARIEFACRIEGPDRFEDEHGRWWEIPVSRLAEETGLSVQSVRTALDAMAASGDVEVSMRDRASMKRAKAYRAVDRISAGTGHLLLATNAPVAGNKCACEKQQAGLLLPTNVPYIEEAKKSSSVEIDREDVMQLCETLRDCMVANGCRTPIIGKAWKTAARLLLDADGRTLTEALAVLKWSQQDSFWRANIQSMPKFRKQYDQLRLRMEDAGVRPPATAGSVEDWLRTCWQEHNTKDVADRSGMTFQPPDPTGDVHDLRAFNLQARRTWIKNNSDEIIRRVLLKEEKRTV</sequence>
<proteinExistence type="predicted"/>
<comment type="caution">
    <text evidence="1">The sequence shown here is derived from an EMBL/GenBank/DDBJ whole genome shotgun (WGS) entry which is preliminary data.</text>
</comment>
<name>A0ABT6MGU7_9NOCA</name>
<dbReference type="Proteomes" id="UP001160334">
    <property type="component" value="Unassembled WGS sequence"/>
</dbReference>
<organism evidence="1 2">
    <name type="scientific">Prescottella agglutinans</name>
    <dbReference type="NCBI Taxonomy" id="1644129"/>
    <lineage>
        <taxon>Bacteria</taxon>
        <taxon>Bacillati</taxon>
        <taxon>Actinomycetota</taxon>
        <taxon>Actinomycetes</taxon>
        <taxon>Mycobacteriales</taxon>
        <taxon>Nocardiaceae</taxon>
        <taxon>Prescottella</taxon>
    </lineage>
</organism>
<gene>
    <name evidence="1" type="ORF">M2280_004796</name>
</gene>
<dbReference type="RefSeq" id="WP_280762810.1">
    <property type="nucleotide sequence ID" value="NZ_JARXVC010000014.1"/>
</dbReference>
<reference evidence="1 2" key="1">
    <citation type="submission" date="2023-04" db="EMBL/GenBank/DDBJ databases">
        <title>Forest soil microbial communities from Buena Vista Peninsula, Colon Province, Panama.</title>
        <authorList>
            <person name="Bouskill N."/>
        </authorList>
    </citation>
    <scope>NUCLEOTIDE SEQUENCE [LARGE SCALE GENOMIC DNA]</scope>
    <source>
        <strain evidence="1 2">CFH S0262</strain>
    </source>
</reference>